<dbReference type="InterPro" id="IPR015001">
    <property type="entry name" value="DUF1850"/>
</dbReference>
<name>A0A4S4AB84_9RHOO</name>
<accession>A0A4S4AB84</accession>
<keyword evidence="1" id="KW-0732">Signal</keyword>
<gene>
    <name evidence="2" type="ORF">E6O51_19640</name>
</gene>
<dbReference type="Proteomes" id="UP000307956">
    <property type="component" value="Unassembled WGS sequence"/>
</dbReference>
<reference evidence="2 3" key="1">
    <citation type="submission" date="2019-04" db="EMBL/GenBank/DDBJ databases">
        <title>Azoarcus rhizosphaerae sp. nov. isolated from rhizosphere of Ficus religiosa.</title>
        <authorList>
            <person name="Lin S.-Y."/>
            <person name="Hameed A."/>
            <person name="Hsu Y.-H."/>
            <person name="Young C.-C."/>
        </authorList>
    </citation>
    <scope>NUCLEOTIDE SEQUENCE [LARGE SCALE GENOMIC DNA]</scope>
    <source>
        <strain evidence="2 3">CC-YHH848</strain>
    </source>
</reference>
<evidence type="ECO:0000313" key="3">
    <source>
        <dbReference type="Proteomes" id="UP000307956"/>
    </source>
</evidence>
<dbReference type="AlphaFoldDB" id="A0A4S4AB84"/>
<sequence>MSGLCLASGLLSAFVGTQAFTLAWTHSIEKVRWEEDWQVRGSALYLAEGRVRGSGAGMEPPEGSRLKNGVWRYPVGRELERLELAHSAYTAGYELCVDGRCKPLHAWLPGLPAAPAQPTAVTLGACPAPGEPAEGQ</sequence>
<feature type="signal peptide" evidence="1">
    <location>
        <begin position="1"/>
        <end position="19"/>
    </location>
</feature>
<dbReference type="EMBL" id="SSOD01000021">
    <property type="protein sequence ID" value="THF56209.1"/>
    <property type="molecule type" value="Genomic_DNA"/>
</dbReference>
<evidence type="ECO:0000256" key="1">
    <source>
        <dbReference type="SAM" id="SignalP"/>
    </source>
</evidence>
<keyword evidence="3" id="KW-1185">Reference proteome</keyword>
<protein>
    <submittedName>
        <fullName evidence="2">DUF1850 domain-containing protein</fullName>
    </submittedName>
</protein>
<proteinExistence type="predicted"/>
<dbReference type="OrthoDB" id="5298197at2"/>
<dbReference type="Pfam" id="PF08905">
    <property type="entry name" value="DUF1850"/>
    <property type="match status" value="1"/>
</dbReference>
<dbReference type="RefSeq" id="WP_136386717.1">
    <property type="nucleotide sequence ID" value="NZ_SSOD01000021.1"/>
</dbReference>
<feature type="chain" id="PRO_5020449124" evidence="1">
    <location>
        <begin position="20"/>
        <end position="136"/>
    </location>
</feature>
<organism evidence="2 3">
    <name type="scientific">Pseudothauera rhizosphaerae</name>
    <dbReference type="NCBI Taxonomy" id="2565932"/>
    <lineage>
        <taxon>Bacteria</taxon>
        <taxon>Pseudomonadati</taxon>
        <taxon>Pseudomonadota</taxon>
        <taxon>Betaproteobacteria</taxon>
        <taxon>Rhodocyclales</taxon>
        <taxon>Zoogloeaceae</taxon>
        <taxon>Pseudothauera</taxon>
    </lineage>
</organism>
<comment type="caution">
    <text evidence="2">The sequence shown here is derived from an EMBL/GenBank/DDBJ whole genome shotgun (WGS) entry which is preliminary data.</text>
</comment>
<evidence type="ECO:0000313" key="2">
    <source>
        <dbReference type="EMBL" id="THF56209.1"/>
    </source>
</evidence>